<keyword evidence="1" id="KW-1133">Transmembrane helix</keyword>
<feature type="transmembrane region" description="Helical" evidence="1">
    <location>
        <begin position="53"/>
        <end position="73"/>
    </location>
</feature>
<evidence type="ECO:0000256" key="1">
    <source>
        <dbReference type="SAM" id="Phobius"/>
    </source>
</evidence>
<protein>
    <submittedName>
        <fullName evidence="2">DUF2510 domain-containing protein</fullName>
    </submittedName>
</protein>
<dbReference type="EMBL" id="JBHTAC010000022">
    <property type="protein sequence ID" value="MFC7245018.1"/>
    <property type="molecule type" value="Genomic_DNA"/>
</dbReference>
<reference evidence="3" key="1">
    <citation type="journal article" date="2019" name="Int. J. Syst. Evol. Microbiol.">
        <title>The Global Catalogue of Microorganisms (GCM) 10K type strain sequencing project: providing services to taxonomists for standard genome sequencing and annotation.</title>
        <authorList>
            <consortium name="The Broad Institute Genomics Platform"/>
            <consortium name="The Broad Institute Genome Sequencing Center for Infectious Disease"/>
            <person name="Wu L."/>
            <person name="Ma J."/>
        </authorList>
    </citation>
    <scope>NUCLEOTIDE SEQUENCE [LARGE SCALE GENOMIC DNA]</scope>
    <source>
        <strain evidence="3">CGMCC 1.9106</strain>
    </source>
</reference>
<organism evidence="2 3">
    <name type="scientific">Catellatospora aurea</name>
    <dbReference type="NCBI Taxonomy" id="1337874"/>
    <lineage>
        <taxon>Bacteria</taxon>
        <taxon>Bacillati</taxon>
        <taxon>Actinomycetota</taxon>
        <taxon>Actinomycetes</taxon>
        <taxon>Micromonosporales</taxon>
        <taxon>Micromonosporaceae</taxon>
        <taxon>Catellatospora</taxon>
    </lineage>
</organism>
<keyword evidence="1" id="KW-0812">Transmembrane</keyword>
<dbReference type="RefSeq" id="WP_376807982.1">
    <property type="nucleotide sequence ID" value="NZ_JBHTAC010000022.1"/>
</dbReference>
<evidence type="ECO:0000313" key="2">
    <source>
        <dbReference type="EMBL" id="MFC7245018.1"/>
    </source>
</evidence>
<gene>
    <name evidence="2" type="ORF">ACFQO7_21290</name>
</gene>
<keyword evidence="1" id="KW-0472">Membrane</keyword>
<feature type="transmembrane region" description="Helical" evidence="1">
    <location>
        <begin position="124"/>
        <end position="142"/>
    </location>
</feature>
<accession>A0ABW2H137</accession>
<feature type="transmembrane region" description="Helical" evidence="1">
    <location>
        <begin position="93"/>
        <end position="112"/>
    </location>
</feature>
<sequence length="174" mass="19702">MTESPPAGWYPGADGYQRYWTGTRWSEHMTRADRVLPSPDPSARVASGTPRSVVVRVLLTAAAIGTLLILANRAAEFVLAVLSLPTRGYLRDWGALGVVALTVCLPATRVGYRKRDFLLLMIPFYNYFLICRIVWRITYLPFADWLPRDEDAANWRQAPHPTLPGELLYARVRR</sequence>
<name>A0ABW2H137_9ACTN</name>
<evidence type="ECO:0000313" key="3">
    <source>
        <dbReference type="Proteomes" id="UP001596392"/>
    </source>
</evidence>
<comment type="caution">
    <text evidence="2">The sequence shown here is derived from an EMBL/GenBank/DDBJ whole genome shotgun (WGS) entry which is preliminary data.</text>
</comment>
<proteinExistence type="predicted"/>
<dbReference type="Proteomes" id="UP001596392">
    <property type="component" value="Unassembled WGS sequence"/>
</dbReference>
<keyword evidence="3" id="KW-1185">Reference proteome</keyword>